<feature type="region of interest" description="Disordered" evidence="22">
    <location>
        <begin position="5050"/>
        <end position="5069"/>
    </location>
</feature>
<keyword evidence="8" id="KW-0677">Repeat</keyword>
<evidence type="ECO:0000259" key="25">
    <source>
        <dbReference type="PROSITE" id="PS50221"/>
    </source>
</evidence>
<dbReference type="Pfam" id="PF03160">
    <property type="entry name" value="Calx-beta"/>
    <property type="match status" value="31"/>
</dbReference>
<dbReference type="InterPro" id="IPR003644">
    <property type="entry name" value="Calx_beta"/>
</dbReference>
<evidence type="ECO:0000256" key="6">
    <source>
        <dbReference type="ARBA" id="ARBA00022692"/>
    </source>
</evidence>
<dbReference type="InterPro" id="IPR006558">
    <property type="entry name" value="LamG-like"/>
</dbReference>
<dbReference type="SMART" id="SM00560">
    <property type="entry name" value="LamGL"/>
    <property type="match status" value="1"/>
</dbReference>
<keyword evidence="14" id="KW-1015">Disulfide bond</keyword>
<keyword evidence="27" id="KW-1185">Reference proteome</keyword>
<dbReference type="InterPro" id="IPR046338">
    <property type="entry name" value="GAIN_dom_sf"/>
</dbReference>
<dbReference type="FunFam" id="2.60.40.2030:FF:000030">
    <property type="entry name" value="Adhesion G-protein coupled receptor V1"/>
    <property type="match status" value="1"/>
</dbReference>
<protein>
    <recommendedName>
        <fullName evidence="18">Adhesion G-protein coupled receptor V1</fullName>
    </recommendedName>
    <alternativeName>
        <fullName evidence="20">G-protein coupled receptor 98</fullName>
    </alternativeName>
    <alternativeName>
        <fullName evidence="19">Very large G-protein coupled receptor 1</fullName>
    </alternativeName>
</protein>
<dbReference type="FunFam" id="2.60.220.50:FF:000020">
    <property type="entry name" value="Adhesion G-protein coupled receptor V1"/>
    <property type="match status" value="1"/>
</dbReference>
<dbReference type="InterPro" id="IPR026919">
    <property type="entry name" value="ADGRV1"/>
</dbReference>
<evidence type="ECO:0000256" key="5">
    <source>
        <dbReference type="ARBA" id="ARBA00022475"/>
    </source>
</evidence>
<evidence type="ECO:0000256" key="12">
    <source>
        <dbReference type="ARBA" id="ARBA00023040"/>
    </source>
</evidence>
<dbReference type="GO" id="GO:0071277">
    <property type="term" value="P:cellular response to calcium ion"/>
    <property type="evidence" value="ECO:0007669"/>
    <property type="project" value="TreeGrafter"/>
</dbReference>
<dbReference type="Gene3D" id="2.60.220.50">
    <property type="match status" value="1"/>
</dbReference>
<feature type="repeat" description="EAR" evidence="21">
    <location>
        <begin position="3295"/>
        <end position="3339"/>
    </location>
</feature>
<dbReference type="Gene3D" id="2.60.120.200">
    <property type="match status" value="1"/>
</dbReference>
<dbReference type="FunFam" id="2.60.40.2030:FF:000017">
    <property type="entry name" value="Adhesion G protein-coupled receptor V1"/>
    <property type="match status" value="3"/>
</dbReference>
<dbReference type="FunFam" id="2.60.40.2030:FF:000021">
    <property type="entry name" value="Adhesion G protein-coupled receptor V1"/>
    <property type="match status" value="1"/>
</dbReference>
<accession>A0AAW0HJM9</accession>
<evidence type="ECO:0000256" key="13">
    <source>
        <dbReference type="ARBA" id="ARBA00023136"/>
    </source>
</evidence>
<dbReference type="InterPro" id="IPR000203">
    <property type="entry name" value="GPS"/>
</dbReference>
<keyword evidence="6 23" id="KW-0812">Transmembrane</keyword>
<dbReference type="GO" id="GO:0060171">
    <property type="term" value="C:stereocilium membrane"/>
    <property type="evidence" value="ECO:0007669"/>
    <property type="project" value="UniProtKB-SubCell"/>
</dbReference>
<feature type="transmembrane region" description="Helical" evidence="23">
    <location>
        <begin position="5788"/>
        <end position="5809"/>
    </location>
</feature>
<dbReference type="FunFam" id="2.60.40.2030:FF:000042">
    <property type="entry name" value="Adhesion G protein-coupled receptor V1"/>
    <property type="match status" value="1"/>
</dbReference>
<dbReference type="InterPro" id="IPR013320">
    <property type="entry name" value="ConA-like_dom_sf"/>
</dbReference>
<feature type="repeat" description="EAR" evidence="21">
    <location>
        <begin position="3204"/>
        <end position="3245"/>
    </location>
</feature>
<dbReference type="GO" id="GO:0001965">
    <property type="term" value="F:G-protein alpha-subunit binding"/>
    <property type="evidence" value="ECO:0007669"/>
    <property type="project" value="TreeGrafter"/>
</dbReference>
<keyword evidence="16" id="KW-0807">Transducer</keyword>
<dbReference type="PROSITE" id="PS50912">
    <property type="entry name" value="EAR"/>
    <property type="match status" value="5"/>
</dbReference>
<dbReference type="FunFam" id="2.60.120.200:FF:000106">
    <property type="entry name" value="Adhesion G-protein coupled receptor V1"/>
    <property type="match status" value="1"/>
</dbReference>
<dbReference type="FunFam" id="2.60.40.2030:FF:000033">
    <property type="entry name" value="Adhesion G protein-coupled receptor V1"/>
    <property type="match status" value="1"/>
</dbReference>
<evidence type="ECO:0000256" key="2">
    <source>
        <dbReference type="ARBA" id="ARBA00004437"/>
    </source>
</evidence>
<dbReference type="GO" id="GO:0007605">
    <property type="term" value="P:sensory perception of sound"/>
    <property type="evidence" value="ECO:0007669"/>
    <property type="project" value="TreeGrafter"/>
</dbReference>
<dbReference type="GO" id="GO:0001917">
    <property type="term" value="C:photoreceptor inner segment"/>
    <property type="evidence" value="ECO:0007669"/>
    <property type="project" value="UniProtKB-SubCell"/>
</dbReference>
<evidence type="ECO:0000256" key="11">
    <source>
        <dbReference type="ARBA" id="ARBA00022989"/>
    </source>
</evidence>
<name>A0AAW0HJM9_MYOGA</name>
<evidence type="ECO:0000256" key="19">
    <source>
        <dbReference type="ARBA" id="ARBA00078072"/>
    </source>
</evidence>
<proteinExistence type="inferred from homology"/>
<evidence type="ECO:0000256" key="14">
    <source>
        <dbReference type="ARBA" id="ARBA00023157"/>
    </source>
</evidence>
<keyword evidence="11 23" id="KW-1133">Transmembrane helix</keyword>
<dbReference type="GO" id="GO:0005737">
    <property type="term" value="C:cytoplasm"/>
    <property type="evidence" value="ECO:0007669"/>
    <property type="project" value="TreeGrafter"/>
</dbReference>
<keyword evidence="12" id="KW-0297">G-protein coupled receptor</keyword>
<evidence type="ECO:0000256" key="16">
    <source>
        <dbReference type="ARBA" id="ARBA00023224"/>
    </source>
</evidence>
<reference evidence="26 27" key="1">
    <citation type="journal article" date="2023" name="bioRxiv">
        <title>Conserved and derived expression patterns and positive selection on dental genes reveal complex evolutionary context of ever-growing rodent molars.</title>
        <authorList>
            <person name="Calamari Z.T."/>
            <person name="Song A."/>
            <person name="Cohen E."/>
            <person name="Akter M."/>
            <person name="Roy R.D."/>
            <person name="Hallikas O."/>
            <person name="Christensen M.M."/>
            <person name="Li P."/>
            <person name="Marangoni P."/>
            <person name="Jernvall J."/>
            <person name="Klein O.D."/>
        </authorList>
    </citation>
    <scope>NUCLEOTIDE SEQUENCE [LARGE SCALE GENOMIC DNA]</scope>
    <source>
        <strain evidence="26">V071</strain>
    </source>
</reference>
<evidence type="ECO:0000256" key="9">
    <source>
        <dbReference type="ARBA" id="ARBA00022801"/>
    </source>
</evidence>
<feature type="repeat" description="EAR" evidence="21">
    <location>
        <begin position="3341"/>
        <end position="3388"/>
    </location>
</feature>
<dbReference type="GO" id="GO:0048513">
    <property type="term" value="P:animal organ development"/>
    <property type="evidence" value="ECO:0007669"/>
    <property type="project" value="UniProtKB-ARBA"/>
</dbReference>
<dbReference type="Gene3D" id="2.60.40.2030">
    <property type="match status" value="34"/>
</dbReference>
<dbReference type="GO" id="GO:0004930">
    <property type="term" value="F:G protein-coupled receptor activity"/>
    <property type="evidence" value="ECO:0007669"/>
    <property type="project" value="UniProtKB-KW"/>
</dbReference>
<dbReference type="FunFam" id="2.60.40.2030:FF:000022">
    <property type="entry name" value="Adhesion G-protein coupled receptor V1"/>
    <property type="match status" value="1"/>
</dbReference>
<evidence type="ECO:0000313" key="26">
    <source>
        <dbReference type="EMBL" id="KAK7802938.1"/>
    </source>
</evidence>
<dbReference type="FunFam" id="2.60.40.2030:FF:000048">
    <property type="entry name" value="Adhesion G-protein coupled receptor V1"/>
    <property type="match status" value="1"/>
</dbReference>
<dbReference type="FunFam" id="2.60.40.2030:FF:000009">
    <property type="entry name" value="adhesion G-protein coupled receptor V1"/>
    <property type="match status" value="1"/>
</dbReference>
<evidence type="ECO:0000256" key="22">
    <source>
        <dbReference type="SAM" id="MobiDB-lite"/>
    </source>
</evidence>
<dbReference type="FunFam" id="2.60.40.2030:FF:000023">
    <property type="entry name" value="Adhesion G protein-coupled receptor V1"/>
    <property type="match status" value="1"/>
</dbReference>
<evidence type="ECO:0000256" key="8">
    <source>
        <dbReference type="ARBA" id="ARBA00022737"/>
    </source>
</evidence>
<evidence type="ECO:0000256" key="24">
    <source>
        <dbReference type="SAM" id="SignalP"/>
    </source>
</evidence>
<evidence type="ECO:0000256" key="3">
    <source>
        <dbReference type="ARBA" id="ARBA00004651"/>
    </source>
</evidence>
<dbReference type="GO" id="GO:0007601">
    <property type="term" value="P:visual perception"/>
    <property type="evidence" value="ECO:0007669"/>
    <property type="project" value="TreeGrafter"/>
</dbReference>
<evidence type="ECO:0000313" key="27">
    <source>
        <dbReference type="Proteomes" id="UP001488838"/>
    </source>
</evidence>
<evidence type="ECO:0000256" key="1">
    <source>
        <dbReference type="ARBA" id="ARBA00004289"/>
    </source>
</evidence>
<comment type="caution">
    <text evidence="26">The sequence shown here is derived from an EMBL/GenBank/DDBJ whole genome shotgun (WGS) entry which is preliminary data.</text>
</comment>
<dbReference type="InterPro" id="IPR038081">
    <property type="entry name" value="CalX-like_sf"/>
</dbReference>
<feature type="signal peptide" evidence="24">
    <location>
        <begin position="1"/>
        <end position="18"/>
    </location>
</feature>
<sequence>MFFLLLLLIWTLGGSVLCSNVGMISSFLLVSLPALLISFVSGEAEIRFSGQTEFFVNETSTTVIRLVIERLGEPANVTAIVSLNGEDTGDFFDTYAAAFIPSGGTNRTVYIAVCDDDLPEPDEAFTFHLTLQPSSISVIEPRSRNESVPLTLIREKGTYGMVTVTFDVSGGPNPPEEDLTPVRGNITFPPGRASVTHSWTVLDDEVPENDEVFLIQLKTVEGGAEINASRSSVEIIVKKNDSPVRFVQSIYLIPEDDHILTIPVVRGKDGDGNLIGSDESEVSVSYKVMAGDSTAHAQPNVDFIDLQPNTTLTFPPFVYESHLKFQIIDDSIPEIAESFHIVLLKNTLQGDAVLMGPSSVQVTIKPNDKPYGVLSFNSILFERPFIINEDKASRFEEITVVRNGGTHGDVSVGWLLTRNSTDPSPVTADISPSSGTLQFAQGQMLASILLTVVDDDLPEEAEVFLLKILPPTAQGGAEVSEPAQLLLYIQDSDDVYGEIAFLPVEGQKIESSPTERCLSLSLARLGGAKGDVKVTYSALYIPAGAVDPLRAKDGILNTSRSGSLLFPEQSNQVTTKLPIRNDAFLQNDAHFLVQLEAVLLVNIFPPIPPVSPRFGKIRNISLLVTPAIANGEIGFLSNLPIILHEPKGSDAEVVYIPLHRDGTDGQATVYWSLKPSGFNSKAVTMDDTGPFNGSVVFLSGQSDTTINITIKGDDIPELNETVTLSLDRVSEDSEVLKSGYTSRDLIILENDDPGGVFEFSHNSRGPYIIREGDAVELRITRSRGCLVKQFLRYHIEPRESSEFYGNTGLLEFTPGEREVVITLLSRLDGMPELDEHYWVVLSSHGERESKLGSATVVNITILKNDEPHGVIDFVSDGLTVSIKESKGEDIYSAVYGVIRTRGNFGEVSVSWMVSPDFTQDVFPVQGTVYFGDQEFSKTLTVYSLVDEIPEEMEEFTIILFNATSGAQTGNRTTAFLRILRNDDPIYFAEPYVLRIQEGDTASFTVLRNGSVNVTCTVQYATMDGEASGREGDFVPVEPGETLVFEAGSREQSISVYVNDDEIPETDEPFYVILFNSTGDTVVYQYGIATVIIEANDDPHGVFSLEPIDKAVEEGKTNAFWILRNRGHFGNVSVMWQLFENVSLQCGQEFYETSGTVSFIDREGSKPIVLHAFPDRIPEFNEFYILKLVNISGAGGQLAETNLQVTVMIPFNDDPFGIFILDPECLDREVAEDVLSEDDMSYITNFTVLRQQGIFGDVRVGWEILSGEFPAGLPPMLDFLLVGNFPSTVHLQPHMRRHHSGTDVLYFSGLEGAFGTVDPKYHPSRNNTIANFTFSAWVMPNANTNGFLIAKDDGNGSIYYGVKIQTNESHVTLSLHYKTFGSNVTYIAKATVMKYLEEGVWLHVLIILDDGIIEFYLDGNAVPRGIKSLKGEAITDGPGILRIGAGMNGSDRFTGWMQDVRTYERKLTTEEIYELHAMPARNDLHPVSGYLEFRQGESAKSFIVSARDDSDEEGEEFFLLKLVSVYGGAQISEANTTARLRIQKSDNANGLFGFTGACIPEITEEGSTVSCVIERTRGALDYVHVFYSISQIESEGINYLVDDFANASGTITFLPWQRSEVLNLYVLDEDVPELNEYFRVTLVSAVPGDGKPGSTPLSGASIDPEKETTDITIKASDHPYGLLQFSTGPPPQPEDAMSLPASSVPHLTVQEEDGEICLLVVRAQGLLGRVTVEFRTVSLTAFSPEDYQSVAGTIEFQPGERYKYIFVNITDNSIPELEKSFKVELLNLDGGASLGVASQILVTIAASDHAHGVFEFSPESLFVSGTEPEDGYSTVVLNVTRTQGALSHVTLHWSVDSDLHGDLAVTSGNITFEIGQRTACITVEILPDEEPELDQVLTVSIRSVSSGSLGVLTNATLTILASDDPYGVFIFSNKTRPVSVEEATHNVTLSIIRLKGLMGEVVISYATIDDMEKPPYFPPNLARASQGADYISASGLALFRANQTEATITVSILDDDEPEQSESVFIELVNSTLVEGVQNRPIQHSPRLGPKVETVAHLIIVANDDAFGTVQLSAPVVRVTENHVGPIINVTRRGGAFADVSVKFKAVPITAVAGEDYSIASSDVVLLEGETSKAVPIYIINDIYPELEEAFLVQLLNETTGGARLGAVTEAVITVEASDDPWGLFGFQNTKFIVEEPEFNSVRVSLPVIRNSGTLGSVTVQWVATINGQLATGDLRVVSGNVTFAPGETIQTLLLEVLADDVPEMEEVIQVQLTNASGGGTVGLDRVANIVISANDNPYGSVAFVQSVYRVQEPLERSSSANITVRRSGGHFGHLLLFYSTSDIDVVALAVEEGEDVLSYYESPTHEMPDPLWRTWVNISSVEEAQDTCASLCLKEHACSAFSVVRTTDGIQCFWMTSWASSTVNSSDFWTYKKNLTRVASLFSGQAVAGSDYKPAIRQGALMLEGHEFANLTISLLPDDIPEMDESFLISLLEVHLVNITDSFKNQPSIGQPNTSAVVIALNGDAFGVFVIYSARPNTSEDGSCVDVQEQPQTSVELVIQRTGGSLGQVTVEWRVVGGTATEGLDFIGAGDILTFAEGETTKTATLMILDDPEPEDDESILVRLVHTEGGSGILPSADTVTVNILANDNVAGIVSFQMASRSIIGLEGEMLPFHVIRTPPGRGNVTVDWKIVGQNLEVSFANFTGQLFFSEGTLNKTIFVHLLDDNIPEEKEVYHVILYDIKTQGVLPAGVALLDAQGYAAVLTVEASDEPHGVLNFALSSRFVLLQEANTTIQLFINREFGSLGAINVTYATVSGILSLKNETYGNPAEPEADFVPVMGFVVLEEGETTAAINITILEDDIPELKEYFLVNLTHVDLIMAPLTSFPPRLDSEGLTAQIVIDANDGAQGIIEWQRSRFEVNETHGTVTLVAQRTREALGDVSLFMYAQNLEAQMGLDYMCSPQILHFADGERNKHVEVVILDDDIPEGDERFQLILTNPSPGLELGKNTIALITVLANDDGPGVLSFNNTGHIFLREPMSLYIQESVAVLVIIREPAQGLFGTVAAQFVVTEVNSSAETKDLIPSKGFIVLEEGVRSKALHISAVLDTEPELDEHFVCTLFNPTGGARLGAHVQTLITILRNQAPLGLFSIAAVENSATSIDVEESNRSVYLNVSRTNGLDLPVSVQWETVSETAFGMRGVDVVFSVFQSFHDQTSSGWCFFIVEDSVYGVMLRKASLAVYRWQGTFLPVEVQTIIIPGSCQVRHFTSGRHDYFIIASQRNDSELTQVFRWNGSIFVLHQMLPVRGVLGMALFSRGGALFLAVSQANVQRNVLLFTWSGNQFTNFAEVSVSGITQVEALSSGDDVYLVVAKNTFLGNQNTADIFTWEMGQSSFRYFQSLDFAAVNRIRSFTPASGIVHILLTGPNHSVLYCWNSERNAFSFVLEVPAAHDAAFVTVKSLNSSKALIALAGAAHSHFYELAYISSQSDFIPSLGELIFEPGDKEAIIAVNILDDTVPEKEESFRVQLKNPKGGAEIGINGYVRVTVLANDDAYGVVAFTQNSLHKQVEEMEQDSLVTLNVERLKGTHGRITVAWEAVGSISDVFPTSGVISFTEDQARSTITLTVLADDLPELSEVVIVALTRIVTEGVEDPSEGATVDENRSKSVLTILPSDSPYGVVGWHTDSLFTRVPEPKENTTVLQLRIIRDKGLFGDISIHLIAKPNFLLPTNNQATENEDYALQDSVIIMKENIKETHAEVAILPDEAAELEEGLVVTITAVNLVNPDFPAEQPRVRRPRMEIVEIMIEENDDPRGVFTFHMARGVGGEVTAHELPPPLNVLHVPVTRLAGSFETVNVHWKAVPGSASPEDFQPSHGVLQFADGQVTALIEITIIDDSEFELTETFSIVLMSVTGGGRLGDDVVLTVAIPPNDSPFGTFGFEEKTVMVDESLLSDDPDSYVTLTVVRSPGGKGAVSLHWAIEEKAKDALSPWNGTLRFDENEHQKVIALRTLQDSILKEDRHFTIELTGTEEVEISPTKGSASIIIRGDNDASEVGIALSSRHIIIGEPSATYNGTAFISLVRGPGVSGEVTVYWRLVPPSVGEFAETSGQLTMQDGQSEATVVIQALNDDIPEEKCSYEFQLTGISEGGALNEASVTASVTMVASDVPYGRFSFSHEQLRVSEAAQRVNVTVVRSGGSFGRVRIWFETGSRTAKADWDFVPASGELLFEARERAKSLHVEILDDNLPEGPEEFALALTKVDLQGRGYDFTIQENGLQIDQPPVIGNVSIVQIIIMENDNVEGIIEFDPNYTAISVEEDARMITIPVLRLRGTYGHVSADFRSQGFSAVPEGYVLHGSTVTFQHGQNLSFINVSIINSSASEFEEQFEILLTGASDGAILGRHLVSKITIIKRDSPFGVIRFLNQSKILIPNPNSTMVLHLVLQRTGGLLGESQVSWEIVGPNSQEALPPQNGDIEDPVSGTVSFREGDGGVRTIVVTVCPHEETEAEETFIVQLTPLKGAKLDPRAKAVAITVQKFGDPNGVIHFAPESLSKKMYSEPQSSDGPTPISFLVTRAKGVSGEIMVRWELSSEFDVTGDFLSTSGFFPIADGATEASFDVLLLPDDIPEIQEEYAVQLVSAEGGAELDLEKCTTWFSVSANDDPHGVFALYSDRQSVLVGQNLSRSIQVNITRLAGMFGDVAVRFQILSDNEEDPVATDNEERWLVIRDGTPYKVDLVPLKNQVFLALGSNFTVQLVSAVLLNEPFYGPPTILQEAKSVILPIPEEAANSQVGFESSAFQLLDITAGTSQVTVSRRGTYGRLSVSWTTGYAPGSDIPEPVVIGNMTPTLGSLSFLHGERRKGMVLWAFPSPGRPEAFVLHLSGLRSSTAGGAQLRSDFAAAEIEPMGVFQFSPSSRNLSVSEDAQRIRVHVQRLFGFHGDLVTVSFSTTAGSATPLEDFAPVQNGQVSFGRFQAEADFEITIINDQLPEIEENFYINLTSVENRGLSKGDVNWRPRLNLDHSVAVVTILDNDDLAEVGVPVPTTAMMVALDSTLPASEASSTTHPSTNRVPSIPHTTEMSATGVETAGVPATPDKLVATPAALSEKPDLTPGTIPAAVYGILSLGPPVVHVAEETKNGTLSTAEILIQRTGGFTGNVSVTAKTFGGRCVQKEPNVRPFQDVYAVANLTWAVEEEDFEEQALTLTFLDGEREHKILVQILDDEEPEGQEFFYVYLTDPRGGAQIVRGKDSSGFSDVAVIIITGSDLHNGIIGFSEESQRGLELREGASESRQQLAVTRQPNRAFEDVQVFWRVTVTQTATTLQKEGLNLTAELRSVAGVTTCAVPHTETHFFVELYDVTAGAAINNSARFARIRVSRPDGPQGLISFSVGSRLAVAQKKATLISLQVARDSGTGVMMSVNFSTQELRSTETVGRVLISPAVSGKDFVRTEGTLVFEPGQRSATLDVVLTPESASFNVFPKRFQVVLFDPKGGARIDPVYGTANVTLVSDVDSQAIWRLADQLHQPLHEDVVNSVLHNLNLRVATESTDEQLSAVMHLLEKITMKGKSQAFSIKSRTLLYELLCALINPKRKDTRGFSHFAEVTEHFAFALLTDVTCGSPGEKSETILNSCPYLSILALHWYPQQINGHRFEGKDGDYIQIPERLLDVPDAEMAAGKGACALVQFVEYSSQQWFIAGNSLPALKDKVLSLNMKGQSVQVLPSNNEVLYRIHAAEPRIVPHTSLCLLWNQAAASWLSDSQFCKVVEDTLEYVECSCSHMSVYAVYAKTARSSSYNEAFFSSGFICISGLCLAVVSHMFCARYSMFAAKLLTHMMAASLGTQWFIERDVFSTSVKLYFLIYVQESDKKKKKKKKKRKQPIQVQMLNQSSGLPHPVHQQTGAARSGLPTPLLVPAASVVIVITEPKMTAFILH</sequence>
<dbReference type="GO" id="GO:0010855">
    <property type="term" value="F:adenylate cyclase inhibitor activity"/>
    <property type="evidence" value="ECO:0007669"/>
    <property type="project" value="TreeGrafter"/>
</dbReference>
<keyword evidence="15" id="KW-0675">Receptor</keyword>
<keyword evidence="17" id="KW-0966">Cell projection</keyword>
<dbReference type="FunFam" id="2.60.40.2030:FF:000046">
    <property type="entry name" value="Adhesion G protein-coupled receptor V1"/>
    <property type="match status" value="1"/>
</dbReference>
<evidence type="ECO:0000256" key="15">
    <source>
        <dbReference type="ARBA" id="ARBA00023170"/>
    </source>
</evidence>
<evidence type="ECO:0000256" key="7">
    <source>
        <dbReference type="ARBA" id="ARBA00022729"/>
    </source>
</evidence>
<feature type="repeat" description="EAR" evidence="21">
    <location>
        <begin position="3246"/>
        <end position="3293"/>
    </location>
</feature>
<dbReference type="FunFam" id="2.60.40.2030:FF:000047">
    <property type="entry name" value="Adhesion G-protein coupled receptor V1"/>
    <property type="match status" value="1"/>
</dbReference>
<dbReference type="SMART" id="SM00303">
    <property type="entry name" value="GPS"/>
    <property type="match status" value="1"/>
</dbReference>
<dbReference type="SUPFAM" id="SSF141072">
    <property type="entry name" value="CalX-like"/>
    <property type="match status" value="37"/>
</dbReference>
<keyword evidence="9" id="KW-0378">Hydrolase</keyword>
<dbReference type="Proteomes" id="UP001488838">
    <property type="component" value="Unassembled WGS sequence"/>
</dbReference>
<dbReference type="PANTHER" id="PTHR46682">
    <property type="entry name" value="ADHESION G-PROTEIN COUPLED RECEPTOR V1"/>
    <property type="match status" value="1"/>
</dbReference>
<feature type="chain" id="PRO_5043934271" description="Adhesion G-protein coupled receptor V1" evidence="24">
    <location>
        <begin position="19"/>
        <end position="5922"/>
    </location>
</feature>
<evidence type="ECO:0000256" key="17">
    <source>
        <dbReference type="ARBA" id="ARBA00023273"/>
    </source>
</evidence>
<dbReference type="FunFam" id="2.60.40.2030:FF:000012">
    <property type="entry name" value="Adhesion G-protein coupled receptor V1"/>
    <property type="match status" value="1"/>
</dbReference>
<dbReference type="PANTHER" id="PTHR46682:SF1">
    <property type="entry name" value="ADHESION G-PROTEIN COUPLED RECEPTOR V1"/>
    <property type="match status" value="1"/>
</dbReference>
<dbReference type="InterPro" id="IPR009039">
    <property type="entry name" value="EAR"/>
</dbReference>
<evidence type="ECO:0000256" key="21">
    <source>
        <dbReference type="PROSITE-ProRule" id="PRU00075"/>
    </source>
</evidence>
<comment type="similarity">
    <text evidence="4">Belongs to the G-protein coupled receptor 2 family. Adhesion G-protein coupled receptor (ADGR) subfamily.</text>
</comment>
<dbReference type="GO" id="GO:0016787">
    <property type="term" value="F:hydrolase activity"/>
    <property type="evidence" value="ECO:0007669"/>
    <property type="project" value="UniProtKB-KW"/>
</dbReference>
<dbReference type="PROSITE" id="PS50221">
    <property type="entry name" value="GAIN_B"/>
    <property type="match status" value="1"/>
</dbReference>
<dbReference type="FunFam" id="2.60.40.2030:FF:000007">
    <property type="entry name" value="Adhesion G-protein coupled receptor V1"/>
    <property type="match status" value="5"/>
</dbReference>
<feature type="repeat" description="EAR" evidence="21">
    <location>
        <begin position="3392"/>
        <end position="3434"/>
    </location>
</feature>
<evidence type="ECO:0000256" key="10">
    <source>
        <dbReference type="ARBA" id="ARBA00022837"/>
    </source>
</evidence>
<dbReference type="FunFam" id="2.60.40.2030:FF:000013">
    <property type="entry name" value="Adhesion G-protein coupled receptor V1"/>
    <property type="match status" value="1"/>
</dbReference>
<dbReference type="FunFam" id="2.60.40.2030:FF:000028">
    <property type="entry name" value="Adhesion G-protein coupled receptor V1"/>
    <property type="match status" value="1"/>
</dbReference>
<dbReference type="FunFam" id="2.60.40.2030:FF:000044">
    <property type="entry name" value="Adhesion G protein-coupled receptor V1"/>
    <property type="match status" value="1"/>
</dbReference>
<dbReference type="Pfam" id="PF13385">
    <property type="entry name" value="Laminin_G_3"/>
    <property type="match status" value="1"/>
</dbReference>
<organism evidence="26 27">
    <name type="scientific">Myodes glareolus</name>
    <name type="common">Bank vole</name>
    <name type="synonym">Clethrionomys glareolus</name>
    <dbReference type="NCBI Taxonomy" id="447135"/>
    <lineage>
        <taxon>Eukaryota</taxon>
        <taxon>Metazoa</taxon>
        <taxon>Chordata</taxon>
        <taxon>Craniata</taxon>
        <taxon>Vertebrata</taxon>
        <taxon>Euteleostomi</taxon>
        <taxon>Mammalia</taxon>
        <taxon>Eutheria</taxon>
        <taxon>Euarchontoglires</taxon>
        <taxon>Glires</taxon>
        <taxon>Rodentia</taxon>
        <taxon>Myomorpha</taxon>
        <taxon>Muroidea</taxon>
        <taxon>Cricetidae</taxon>
        <taxon>Arvicolinae</taxon>
        <taxon>Myodes</taxon>
    </lineage>
</organism>
<dbReference type="EMBL" id="JBBHLL010000437">
    <property type="protein sequence ID" value="KAK7802938.1"/>
    <property type="molecule type" value="Genomic_DNA"/>
</dbReference>
<evidence type="ECO:0000256" key="4">
    <source>
        <dbReference type="ARBA" id="ARBA00007343"/>
    </source>
</evidence>
<evidence type="ECO:0000256" key="23">
    <source>
        <dbReference type="SAM" id="Phobius"/>
    </source>
</evidence>
<evidence type="ECO:0000256" key="18">
    <source>
        <dbReference type="ARBA" id="ARBA00070037"/>
    </source>
</evidence>
<dbReference type="FunFam" id="2.60.40.2030:FF:000031">
    <property type="entry name" value="Adhesion G protein-coupled receptor V1"/>
    <property type="match status" value="1"/>
</dbReference>
<dbReference type="SMART" id="SM00237">
    <property type="entry name" value="Calx_beta"/>
    <property type="match status" value="18"/>
</dbReference>
<comment type="subcellular location">
    <subcellularLocation>
        <location evidence="3">Cell membrane</location>
        <topology evidence="3">Multi-pass membrane protein</topology>
    </subcellularLocation>
    <subcellularLocation>
        <location evidence="1">Cell projection</location>
        <location evidence="1">Stereocilium membrane</location>
    </subcellularLocation>
    <subcellularLocation>
        <location evidence="2">Photoreceptor inner segment</location>
    </subcellularLocation>
</comment>
<gene>
    <name evidence="26" type="ORF">U0070_018915</name>
</gene>
<keyword evidence="13 23" id="KW-0472">Membrane</keyword>
<keyword evidence="10" id="KW-0106">Calcium</keyword>
<keyword evidence="5" id="KW-1003">Cell membrane</keyword>
<keyword evidence="7 24" id="KW-0732">Signal</keyword>
<dbReference type="InterPro" id="IPR057244">
    <property type="entry name" value="GAIN_B"/>
</dbReference>
<feature type="domain" description="GAIN-B" evidence="25">
    <location>
        <begin position="5627"/>
        <end position="5783"/>
    </location>
</feature>
<evidence type="ECO:0000256" key="20">
    <source>
        <dbReference type="ARBA" id="ARBA00083929"/>
    </source>
</evidence>
<dbReference type="FunFam" id="2.60.40.2030:FF:000020">
    <property type="entry name" value="Adhesion G protein-coupled receptor V1"/>
    <property type="match status" value="2"/>
</dbReference>
<dbReference type="SUPFAM" id="SSF49899">
    <property type="entry name" value="Concanavalin A-like lectins/glucanases"/>
    <property type="match status" value="1"/>
</dbReference>